<evidence type="ECO:0000256" key="5">
    <source>
        <dbReference type="ARBA" id="ARBA00023034"/>
    </source>
</evidence>
<sequence length="480" mass="54190">MALKYTATTVASSLRSLPTLFLSLATLLFTLSLILFFLFSNPNTQITPQTTVQQPYASINVYVADLPRSLNYGLLDRYWSSSATDSRISAESGSRIAPTHLPKNLRFPPYPENPLIKQYSAEYWITGDLMTPESFRDGSFARRVFDVDEADVVFVPFFATLSAELQLGTAKGAFRKKVGNDDYERQRQVVDLVRGTPAWKRSGGRDHVFVLTDPVAMWHVRAEIAPAILLVVDFGGWYRLDSKSSNGSSQDMIQHTQVSLLKDVIVPYTHLLPRLHLSEDQRRQMLLYFKGAKHRHRGGIVREKLWDLLVNEPGLIVEEGFPNATGREQSIRGMRTSDFCLHPAGDTPTSCRLFDAIQSLCIPVIVSDNIELPFEGVIDYSEFSVFVAVDDALRPNWLVGLLRSFSKEQKDKFRQNMSRIQRMFEYDNGHPGGIGPIPPDGAVNHIWKKVHQKLPMIKEAIVRENRKPAGVSIPLRCHCT</sequence>
<evidence type="ECO:0000256" key="1">
    <source>
        <dbReference type="ARBA" id="ARBA00004323"/>
    </source>
</evidence>
<evidence type="ECO:0000256" key="3">
    <source>
        <dbReference type="ARBA" id="ARBA00022676"/>
    </source>
</evidence>
<evidence type="ECO:0000259" key="7">
    <source>
        <dbReference type="Pfam" id="PF03016"/>
    </source>
</evidence>
<name>A0A5N6RPD1_9ROSI</name>
<protein>
    <recommendedName>
        <fullName evidence="7">Exostosin GT47 domain-containing protein</fullName>
    </recommendedName>
</protein>
<feature type="transmembrane region" description="Helical" evidence="6">
    <location>
        <begin position="20"/>
        <end position="39"/>
    </location>
</feature>
<comment type="subcellular location">
    <subcellularLocation>
        <location evidence="1">Golgi apparatus membrane</location>
        <topology evidence="1">Single-pass type II membrane protein</topology>
    </subcellularLocation>
</comment>
<dbReference type="Pfam" id="PF03016">
    <property type="entry name" value="Exostosin_GT47"/>
    <property type="match status" value="1"/>
</dbReference>
<reference evidence="8 9" key="1">
    <citation type="submission" date="2019-06" db="EMBL/GenBank/DDBJ databases">
        <title>A chromosomal-level reference genome of Carpinus fangiana (Coryloideae, Betulaceae).</title>
        <authorList>
            <person name="Yang X."/>
            <person name="Wang Z."/>
            <person name="Zhang L."/>
            <person name="Hao G."/>
            <person name="Liu J."/>
            <person name="Yang Y."/>
        </authorList>
    </citation>
    <scope>NUCLEOTIDE SEQUENCE [LARGE SCALE GENOMIC DNA]</scope>
    <source>
        <strain evidence="8">Cfa_2016G</strain>
        <tissue evidence="8">Leaf</tissue>
    </source>
</reference>
<keyword evidence="9" id="KW-1185">Reference proteome</keyword>
<gene>
    <name evidence="8" type="ORF">FH972_018225</name>
</gene>
<evidence type="ECO:0000256" key="4">
    <source>
        <dbReference type="ARBA" id="ARBA00022968"/>
    </source>
</evidence>
<comment type="similarity">
    <text evidence="2">Belongs to the glycosyltransferase 47 family.</text>
</comment>
<organism evidence="8 9">
    <name type="scientific">Carpinus fangiana</name>
    <dbReference type="NCBI Taxonomy" id="176857"/>
    <lineage>
        <taxon>Eukaryota</taxon>
        <taxon>Viridiplantae</taxon>
        <taxon>Streptophyta</taxon>
        <taxon>Embryophyta</taxon>
        <taxon>Tracheophyta</taxon>
        <taxon>Spermatophyta</taxon>
        <taxon>Magnoliopsida</taxon>
        <taxon>eudicotyledons</taxon>
        <taxon>Gunneridae</taxon>
        <taxon>Pentapetalae</taxon>
        <taxon>rosids</taxon>
        <taxon>fabids</taxon>
        <taxon>Fagales</taxon>
        <taxon>Betulaceae</taxon>
        <taxon>Carpinus</taxon>
    </lineage>
</organism>
<dbReference type="Proteomes" id="UP000327013">
    <property type="component" value="Chromosome 7"/>
</dbReference>
<accession>A0A5N6RPD1</accession>
<keyword evidence="4" id="KW-0735">Signal-anchor</keyword>
<keyword evidence="6" id="KW-0812">Transmembrane</keyword>
<evidence type="ECO:0000313" key="9">
    <source>
        <dbReference type="Proteomes" id="UP000327013"/>
    </source>
</evidence>
<evidence type="ECO:0000256" key="2">
    <source>
        <dbReference type="ARBA" id="ARBA00010271"/>
    </source>
</evidence>
<dbReference type="InterPro" id="IPR040911">
    <property type="entry name" value="Exostosin_GT47"/>
</dbReference>
<dbReference type="AlphaFoldDB" id="A0A5N6RPD1"/>
<dbReference type="EMBL" id="CM017327">
    <property type="protein sequence ID" value="KAE8100317.1"/>
    <property type="molecule type" value="Genomic_DNA"/>
</dbReference>
<feature type="domain" description="Exostosin GT47" evidence="7">
    <location>
        <begin position="58"/>
        <end position="399"/>
    </location>
</feature>
<proteinExistence type="inferred from homology"/>
<dbReference type="GO" id="GO:0016757">
    <property type="term" value="F:glycosyltransferase activity"/>
    <property type="evidence" value="ECO:0007669"/>
    <property type="project" value="UniProtKB-KW"/>
</dbReference>
<keyword evidence="6" id="KW-0472">Membrane</keyword>
<dbReference type="GO" id="GO:0000139">
    <property type="term" value="C:Golgi membrane"/>
    <property type="evidence" value="ECO:0007669"/>
    <property type="project" value="UniProtKB-SubCell"/>
</dbReference>
<keyword evidence="6" id="KW-1133">Transmembrane helix</keyword>
<dbReference type="PANTHER" id="PTHR11062:SF60">
    <property type="entry name" value="EXOSTOSIN FAMILY PROTEIN"/>
    <property type="match status" value="1"/>
</dbReference>
<evidence type="ECO:0000256" key="6">
    <source>
        <dbReference type="SAM" id="Phobius"/>
    </source>
</evidence>
<dbReference type="InterPro" id="IPR004263">
    <property type="entry name" value="Exostosin"/>
</dbReference>
<evidence type="ECO:0000313" key="8">
    <source>
        <dbReference type="EMBL" id="KAE8100317.1"/>
    </source>
</evidence>
<dbReference type="OrthoDB" id="1924787at2759"/>
<keyword evidence="5" id="KW-0333">Golgi apparatus</keyword>
<keyword evidence="3" id="KW-0328">Glycosyltransferase</keyword>
<keyword evidence="3" id="KW-0808">Transferase</keyword>
<dbReference type="PANTHER" id="PTHR11062">
    <property type="entry name" value="EXOSTOSIN HEPARAN SULFATE GLYCOSYLTRANSFERASE -RELATED"/>
    <property type="match status" value="1"/>
</dbReference>